<dbReference type="EMBL" id="RBTP01000006">
    <property type="protein sequence ID" value="RMT85063.1"/>
    <property type="molecule type" value="Genomic_DNA"/>
</dbReference>
<name>A0A3M5PLY7_PSEVI</name>
<accession>A0A3M5PLY7</accession>
<proteinExistence type="predicted"/>
<sequence>MSMCQKLTQLELNQIANAGASFTVDSARKTQLELNQLANSCRAGGGNLTVMNAGRKTQLELVQLSNSGKGHITFIN</sequence>
<gene>
    <name evidence="1" type="ORF">ALP40_03663</name>
</gene>
<dbReference type="AlphaFoldDB" id="A0A3M5PLY7"/>
<evidence type="ECO:0000313" key="1">
    <source>
        <dbReference type="EMBL" id="RMT85063.1"/>
    </source>
</evidence>
<reference evidence="1 2" key="1">
    <citation type="submission" date="2018-08" db="EMBL/GenBank/DDBJ databases">
        <title>Recombination of ecologically and evolutionarily significant loci maintains genetic cohesion in the Pseudomonas syringae species complex.</title>
        <authorList>
            <person name="Dillon M."/>
            <person name="Thakur S."/>
            <person name="Almeida R.N.D."/>
            <person name="Weir B.S."/>
            <person name="Guttman D.S."/>
        </authorList>
    </citation>
    <scope>NUCLEOTIDE SEQUENCE [LARGE SCALE GENOMIC DNA]</scope>
    <source>
        <strain evidence="1 2">ICMP 19473</strain>
    </source>
</reference>
<organism evidence="1 2">
    <name type="scientific">Pseudomonas viridiflava</name>
    <name type="common">Phytomonas viridiflava</name>
    <dbReference type="NCBI Taxonomy" id="33069"/>
    <lineage>
        <taxon>Bacteria</taxon>
        <taxon>Pseudomonadati</taxon>
        <taxon>Pseudomonadota</taxon>
        <taxon>Gammaproteobacteria</taxon>
        <taxon>Pseudomonadales</taxon>
        <taxon>Pseudomonadaceae</taxon>
        <taxon>Pseudomonas</taxon>
    </lineage>
</organism>
<dbReference type="RefSeq" id="WP_122206508.1">
    <property type="nucleotide sequence ID" value="NZ_RBTP01000006.1"/>
</dbReference>
<protein>
    <submittedName>
        <fullName evidence="1">Uncharacterized protein</fullName>
    </submittedName>
</protein>
<dbReference type="Proteomes" id="UP000273854">
    <property type="component" value="Unassembled WGS sequence"/>
</dbReference>
<comment type="caution">
    <text evidence="1">The sequence shown here is derived from an EMBL/GenBank/DDBJ whole genome shotgun (WGS) entry which is preliminary data.</text>
</comment>
<evidence type="ECO:0000313" key="2">
    <source>
        <dbReference type="Proteomes" id="UP000273854"/>
    </source>
</evidence>